<reference evidence="2 3" key="1">
    <citation type="submission" date="2014-10" db="EMBL/GenBank/DDBJ databases">
        <title>The Complete Genome Sequence for the Shellfish Pathogen Vibrio coralliilyticus RE98 Isolated from a Shellfish Hatchery.</title>
        <authorList>
            <person name="Richards G.P."/>
            <person name="Bono J.L."/>
            <person name="Watson M.A."/>
            <person name="Needleman D.S."/>
        </authorList>
    </citation>
    <scope>NUCLEOTIDE SEQUENCE [LARGE SCALE GENOMIC DNA]</scope>
    <source>
        <strain evidence="2 3">RE98</strain>
    </source>
</reference>
<protein>
    <submittedName>
        <fullName evidence="2">Uncharacterized protein</fullName>
    </submittedName>
</protein>
<dbReference type="Proteomes" id="UP000030081">
    <property type="component" value="Chromosome 2"/>
</dbReference>
<feature type="transmembrane region" description="Helical" evidence="1">
    <location>
        <begin position="49"/>
        <end position="67"/>
    </location>
</feature>
<feature type="transmembrane region" description="Helical" evidence="1">
    <location>
        <begin position="79"/>
        <end position="101"/>
    </location>
</feature>
<feature type="transmembrane region" description="Helical" evidence="1">
    <location>
        <begin position="133"/>
        <end position="166"/>
    </location>
</feature>
<keyword evidence="1" id="KW-0472">Membrane</keyword>
<organism evidence="2 3">
    <name type="scientific">Vibrio coralliilyticus</name>
    <dbReference type="NCBI Taxonomy" id="190893"/>
    <lineage>
        <taxon>Bacteria</taxon>
        <taxon>Pseudomonadati</taxon>
        <taxon>Pseudomonadota</taxon>
        <taxon>Gammaproteobacteria</taxon>
        <taxon>Vibrionales</taxon>
        <taxon>Vibrionaceae</taxon>
        <taxon>Vibrio</taxon>
    </lineage>
</organism>
<accession>A0AAN0SGW1</accession>
<evidence type="ECO:0000313" key="3">
    <source>
        <dbReference type="Proteomes" id="UP000030081"/>
    </source>
</evidence>
<keyword evidence="1" id="KW-1133">Transmembrane helix</keyword>
<name>A0AAN0SGW1_9VIBR</name>
<keyword evidence="3" id="KW-1185">Reference proteome</keyword>
<gene>
    <name evidence="2" type="ORF">IX92_24055</name>
</gene>
<keyword evidence="1" id="KW-0812">Transmembrane</keyword>
<proteinExistence type="predicted"/>
<dbReference type="EMBL" id="CP009618">
    <property type="protein sequence ID" value="AIW22045.1"/>
    <property type="molecule type" value="Genomic_DNA"/>
</dbReference>
<evidence type="ECO:0000313" key="2">
    <source>
        <dbReference type="EMBL" id="AIW22045.1"/>
    </source>
</evidence>
<dbReference type="KEGG" id="vcy:IX92_24055"/>
<sequence>MAMFPFYITPNDFTELQEVESKRISSAEDTLRWKTRNLEEKNRWLRKQLWFGAFFIGLSLFVVPAALSDLEYFFSAEPSTILISLVVVSIIAITTYLSYALDDEFEYAFSREGLVYTRKFGEPTWVPMAAKSIGIFGCSASVLLTLIVGPSALIGAGGFILASFFLVNRKPFEPHHYVIPAKDFMCVRYNRKRNVICIYSKLDVCRVSESGKHEGKIHRVLAKTKLYVFPQNSGLFEQSLELLSSKLQLECENTESLDLIFEPKNDPKPYKAFRHQREYYSVEDAVTKRDHPAPAPKKPR</sequence>
<dbReference type="AlphaFoldDB" id="A0AAN0SGW1"/>
<dbReference type="RefSeq" id="WP_043010896.1">
    <property type="nucleotide sequence ID" value="NZ_CP009618.1"/>
</dbReference>
<evidence type="ECO:0000256" key="1">
    <source>
        <dbReference type="SAM" id="Phobius"/>
    </source>
</evidence>